<organism evidence="1 2">
    <name type="scientific">Trachymyrmex cornetzi</name>
    <dbReference type="NCBI Taxonomy" id="471704"/>
    <lineage>
        <taxon>Eukaryota</taxon>
        <taxon>Metazoa</taxon>
        <taxon>Ecdysozoa</taxon>
        <taxon>Arthropoda</taxon>
        <taxon>Hexapoda</taxon>
        <taxon>Insecta</taxon>
        <taxon>Pterygota</taxon>
        <taxon>Neoptera</taxon>
        <taxon>Endopterygota</taxon>
        <taxon>Hymenoptera</taxon>
        <taxon>Apocrita</taxon>
        <taxon>Aculeata</taxon>
        <taxon>Formicoidea</taxon>
        <taxon>Formicidae</taxon>
        <taxon>Myrmicinae</taxon>
        <taxon>Trachymyrmex</taxon>
    </lineage>
</organism>
<protein>
    <recommendedName>
        <fullName evidence="3">DUF4817 domain-containing protein</fullName>
    </recommendedName>
</protein>
<gene>
    <name evidence="1" type="ORF">ALC57_14170</name>
</gene>
<proteinExistence type="predicted"/>
<evidence type="ECO:0000313" key="1">
    <source>
        <dbReference type="EMBL" id="KYN13642.1"/>
    </source>
</evidence>
<name>A0A151IYZ0_9HYME</name>
<keyword evidence="2" id="KW-1185">Reference proteome</keyword>
<dbReference type="PANTHER" id="PTHR47326">
    <property type="entry name" value="TRANSPOSABLE ELEMENT TC3 TRANSPOSASE-LIKE PROTEIN"/>
    <property type="match status" value="1"/>
</dbReference>
<sequence length="204" mass="23636">LFMYRGFGYRVRSYQEVADLFNAAHPDRNPTSKSTVQKTVTRFFEARTVKDLVAEAKSATNDDKSLDVLQSFQENPHLPVSRAAQAHDISQDSVFNILQRQKYHPYKIIIAQELMEDDFDRRIQFFDEMMHRIDECNFLNFVVFSNEAIVISAHPQKLNVWAGICSRGIIGPFFINSNLTGEKYEKLLLDHVIPNIENLFDVDM</sequence>
<feature type="non-terminal residue" evidence="1">
    <location>
        <position position="1"/>
    </location>
</feature>
<dbReference type="AlphaFoldDB" id="A0A151IYZ0"/>
<dbReference type="PANTHER" id="PTHR47326:SF1">
    <property type="entry name" value="HTH PSQ-TYPE DOMAIN-CONTAINING PROTEIN"/>
    <property type="match status" value="1"/>
</dbReference>
<evidence type="ECO:0000313" key="2">
    <source>
        <dbReference type="Proteomes" id="UP000078492"/>
    </source>
</evidence>
<evidence type="ECO:0008006" key="3">
    <source>
        <dbReference type="Google" id="ProtNLM"/>
    </source>
</evidence>
<dbReference type="InterPro" id="IPR036397">
    <property type="entry name" value="RNaseH_sf"/>
</dbReference>
<dbReference type="Gene3D" id="3.30.420.10">
    <property type="entry name" value="Ribonuclease H-like superfamily/Ribonuclease H"/>
    <property type="match status" value="1"/>
</dbReference>
<dbReference type="EMBL" id="KQ980747">
    <property type="protein sequence ID" value="KYN13642.1"/>
    <property type="molecule type" value="Genomic_DNA"/>
</dbReference>
<dbReference type="Proteomes" id="UP000078492">
    <property type="component" value="Unassembled WGS sequence"/>
</dbReference>
<accession>A0A151IYZ0</accession>
<dbReference type="GO" id="GO:0003676">
    <property type="term" value="F:nucleic acid binding"/>
    <property type="evidence" value="ECO:0007669"/>
    <property type="project" value="InterPro"/>
</dbReference>
<dbReference type="STRING" id="471704.A0A151IYZ0"/>
<reference evidence="1 2" key="1">
    <citation type="submission" date="2015-09" db="EMBL/GenBank/DDBJ databases">
        <title>Trachymyrmex cornetzi WGS genome.</title>
        <authorList>
            <person name="Nygaard S."/>
            <person name="Hu H."/>
            <person name="Boomsma J."/>
            <person name="Zhang G."/>
        </authorList>
    </citation>
    <scope>NUCLEOTIDE SEQUENCE [LARGE SCALE GENOMIC DNA]</scope>
    <source>
        <strain evidence="1">Tcor2-1</strain>
        <tissue evidence="1">Whole body</tissue>
    </source>
</reference>